<dbReference type="InParanoid" id="E9HZQ3"/>
<reference evidence="2 3" key="1">
    <citation type="journal article" date="2011" name="Science">
        <title>The ecoresponsive genome of Daphnia pulex.</title>
        <authorList>
            <person name="Colbourne J.K."/>
            <person name="Pfrender M.E."/>
            <person name="Gilbert D."/>
            <person name="Thomas W.K."/>
            <person name="Tucker A."/>
            <person name="Oakley T.H."/>
            <person name="Tokishita S."/>
            <person name="Aerts A."/>
            <person name="Arnold G.J."/>
            <person name="Basu M.K."/>
            <person name="Bauer D.J."/>
            <person name="Caceres C.E."/>
            <person name="Carmel L."/>
            <person name="Casola C."/>
            <person name="Choi J.H."/>
            <person name="Detter J.C."/>
            <person name="Dong Q."/>
            <person name="Dusheyko S."/>
            <person name="Eads B.D."/>
            <person name="Frohlich T."/>
            <person name="Geiler-Samerotte K.A."/>
            <person name="Gerlach D."/>
            <person name="Hatcher P."/>
            <person name="Jogdeo S."/>
            <person name="Krijgsveld J."/>
            <person name="Kriventseva E.V."/>
            <person name="Kultz D."/>
            <person name="Laforsch C."/>
            <person name="Lindquist E."/>
            <person name="Lopez J."/>
            <person name="Manak J.R."/>
            <person name="Muller J."/>
            <person name="Pangilinan J."/>
            <person name="Patwardhan R.P."/>
            <person name="Pitluck S."/>
            <person name="Pritham E.J."/>
            <person name="Rechtsteiner A."/>
            <person name="Rho M."/>
            <person name="Rogozin I.B."/>
            <person name="Sakarya O."/>
            <person name="Salamov A."/>
            <person name="Schaack S."/>
            <person name="Shapiro H."/>
            <person name="Shiga Y."/>
            <person name="Skalitzky C."/>
            <person name="Smith Z."/>
            <person name="Souvorov A."/>
            <person name="Sung W."/>
            <person name="Tang Z."/>
            <person name="Tsuchiya D."/>
            <person name="Tu H."/>
            <person name="Vos H."/>
            <person name="Wang M."/>
            <person name="Wolf Y.I."/>
            <person name="Yamagata H."/>
            <person name="Yamada T."/>
            <person name="Ye Y."/>
            <person name="Shaw J.R."/>
            <person name="Andrews J."/>
            <person name="Crease T.J."/>
            <person name="Tang H."/>
            <person name="Lucas S.M."/>
            <person name="Robertson H.M."/>
            <person name="Bork P."/>
            <person name="Koonin E.V."/>
            <person name="Zdobnov E.M."/>
            <person name="Grigoriev I.V."/>
            <person name="Lynch M."/>
            <person name="Boore J.L."/>
        </authorList>
    </citation>
    <scope>NUCLEOTIDE SEQUENCE [LARGE SCALE GENOMIC DNA]</scope>
</reference>
<evidence type="ECO:0000256" key="1">
    <source>
        <dbReference type="SAM" id="MobiDB-lite"/>
    </source>
</evidence>
<dbReference type="Proteomes" id="UP000000305">
    <property type="component" value="Unassembled WGS sequence"/>
</dbReference>
<sequence length="57" mass="6156">MRKRHLQPSTLANRGIDTGYPDTGYPTLATHTADSGYPDTGYPTLATPDLLSIEHVA</sequence>
<dbReference type="EMBL" id="GL733389">
    <property type="protein sequence ID" value="EFX62777.1"/>
    <property type="molecule type" value="Genomic_DNA"/>
</dbReference>
<gene>
    <name evidence="2" type="ORF">DAPPUDRAFT_269749</name>
</gene>
<evidence type="ECO:0000313" key="3">
    <source>
        <dbReference type="Proteomes" id="UP000000305"/>
    </source>
</evidence>
<keyword evidence="3" id="KW-1185">Reference proteome</keyword>
<organism evidence="2 3">
    <name type="scientific">Daphnia pulex</name>
    <name type="common">Water flea</name>
    <dbReference type="NCBI Taxonomy" id="6669"/>
    <lineage>
        <taxon>Eukaryota</taxon>
        <taxon>Metazoa</taxon>
        <taxon>Ecdysozoa</taxon>
        <taxon>Arthropoda</taxon>
        <taxon>Crustacea</taxon>
        <taxon>Branchiopoda</taxon>
        <taxon>Diplostraca</taxon>
        <taxon>Cladocera</taxon>
        <taxon>Anomopoda</taxon>
        <taxon>Daphniidae</taxon>
        <taxon>Daphnia</taxon>
    </lineage>
</organism>
<protein>
    <submittedName>
        <fullName evidence="2">Uncharacterized protein</fullName>
    </submittedName>
</protein>
<dbReference type="PhylomeDB" id="E9HZQ3"/>
<accession>E9HZQ3</accession>
<name>E9HZQ3_DAPPU</name>
<dbReference type="AlphaFoldDB" id="E9HZQ3"/>
<dbReference type="KEGG" id="dpx:DAPPUDRAFT_269749"/>
<proteinExistence type="predicted"/>
<dbReference type="HOGENOM" id="CLU_2998509_0_0_1"/>
<feature type="region of interest" description="Disordered" evidence="1">
    <location>
        <begin position="1"/>
        <end position="45"/>
    </location>
</feature>
<evidence type="ECO:0000313" key="2">
    <source>
        <dbReference type="EMBL" id="EFX62777.1"/>
    </source>
</evidence>